<reference evidence="1 2" key="1">
    <citation type="journal article" date="2021" name="Hortic Res">
        <title>High-quality reference genome and annotation aids understanding of berry development for evergreen blueberry (Vaccinium darrowii).</title>
        <authorList>
            <person name="Yu J."/>
            <person name="Hulse-Kemp A.M."/>
            <person name="Babiker E."/>
            <person name="Staton M."/>
        </authorList>
    </citation>
    <scope>NUCLEOTIDE SEQUENCE [LARGE SCALE GENOMIC DNA]</scope>
    <source>
        <strain evidence="2">cv. NJ 8807/NJ 8810</strain>
        <tissue evidence="1">Young leaf</tissue>
    </source>
</reference>
<evidence type="ECO:0000313" key="2">
    <source>
        <dbReference type="Proteomes" id="UP000828048"/>
    </source>
</evidence>
<comment type="caution">
    <text evidence="1">The sequence shown here is derived from an EMBL/GenBank/DDBJ whole genome shotgun (WGS) entry which is preliminary data.</text>
</comment>
<name>A0ACB7YLA3_9ERIC</name>
<organism evidence="1 2">
    <name type="scientific">Vaccinium darrowii</name>
    <dbReference type="NCBI Taxonomy" id="229202"/>
    <lineage>
        <taxon>Eukaryota</taxon>
        <taxon>Viridiplantae</taxon>
        <taxon>Streptophyta</taxon>
        <taxon>Embryophyta</taxon>
        <taxon>Tracheophyta</taxon>
        <taxon>Spermatophyta</taxon>
        <taxon>Magnoliopsida</taxon>
        <taxon>eudicotyledons</taxon>
        <taxon>Gunneridae</taxon>
        <taxon>Pentapetalae</taxon>
        <taxon>asterids</taxon>
        <taxon>Ericales</taxon>
        <taxon>Ericaceae</taxon>
        <taxon>Vaccinioideae</taxon>
        <taxon>Vaccinieae</taxon>
        <taxon>Vaccinium</taxon>
    </lineage>
</organism>
<proteinExistence type="predicted"/>
<keyword evidence="2" id="KW-1185">Reference proteome</keyword>
<gene>
    <name evidence="1" type="ORF">Vadar_012072</name>
</gene>
<dbReference type="EMBL" id="CM037161">
    <property type="protein sequence ID" value="KAH7854283.1"/>
    <property type="molecule type" value="Genomic_DNA"/>
</dbReference>
<accession>A0ACB7YLA3</accession>
<protein>
    <submittedName>
        <fullName evidence="1">Uncharacterized protein</fullName>
    </submittedName>
</protein>
<dbReference type="Proteomes" id="UP000828048">
    <property type="component" value="Chromosome 11"/>
</dbReference>
<sequence length="718" mass="82939">MKIFARWKLRWETWDLRVVILFSLGLQIFLIFFAPLRKRVSTAWITTPIWLAYLLADATATFAVGLISNSQGDTSGPFAYPPLLAFMAPFLLVHLGGPDTITAFALEDNELWLRHLLGLGFQCSAIIYAFFQSFPSHKLWVPTVLMFAAGVIKYIERSRALYLASYRRVKASFRKPPDPGPNYLKMTEVLDSKMEARHPAKIQIIPESSNLYITEYSEDSELSDLRVLQVAHNYFATFKGLIADLTFSFRQRNKSRDYFLGLTAKDAFKIVEVELNFFYDILYTKATIVQGTLGCTFRFLSFIFGCVALVLFYLIDKEEFEKLDTGICYTLLFGAISLDFIASMLVVHSDWTTVALTKSDYSNWFIKILRKLLNVNRVRCPKSHVEPSCFSLRIRKIMQRRWSESLSTFNLMNYCLHPRAEWWEETIGFIGLTSMLDGKKYVETEEFTDGLRDFIVQELKMKSEYAIEYETTKEIVSARGDWILLFENCTNLIPWTSDVDFDMSLILWHIATELCFYTNEEADTNSKLSKILSGYMLYLLIMHPTMLSTMAGMAEKRFIDTCAETKKLLHEMPEEGKNRCLDIFNFGKCFRRNESQIQACERRLQRQKQACVHILNVSTFVQPITFKGDKSKTLLFDACILAKELKKLERKRMWEIVSKVWVELLSYAACYCGANTHMAQLNKGGQLLTLVWLLMVHLGLGNHFEISRRPRAKLIVGK</sequence>
<evidence type="ECO:0000313" key="1">
    <source>
        <dbReference type="EMBL" id="KAH7854283.1"/>
    </source>
</evidence>